<feature type="domain" description="VWFA" evidence="1">
    <location>
        <begin position="6"/>
        <end position="202"/>
    </location>
</feature>
<organism evidence="2 3">
    <name type="scientific">Thiopseudomonas denitrificans</name>
    <dbReference type="NCBI Taxonomy" id="1501432"/>
    <lineage>
        <taxon>Bacteria</taxon>
        <taxon>Pseudomonadati</taxon>
        <taxon>Pseudomonadota</taxon>
        <taxon>Gammaproteobacteria</taxon>
        <taxon>Pseudomonadales</taxon>
        <taxon>Pseudomonadaceae</taxon>
        <taxon>Thiopseudomonas</taxon>
    </lineage>
</organism>
<dbReference type="Gene3D" id="3.40.50.410">
    <property type="entry name" value="von Willebrand factor, type A domain"/>
    <property type="match status" value="1"/>
</dbReference>
<accession>A0A4R6TYA4</accession>
<dbReference type="SUPFAM" id="SSF53300">
    <property type="entry name" value="vWA-like"/>
    <property type="match status" value="1"/>
</dbReference>
<evidence type="ECO:0000313" key="3">
    <source>
        <dbReference type="Proteomes" id="UP000294575"/>
    </source>
</evidence>
<dbReference type="InterPro" id="IPR002035">
    <property type="entry name" value="VWF_A"/>
</dbReference>
<proteinExistence type="predicted"/>
<dbReference type="EMBL" id="SNYK01000004">
    <property type="protein sequence ID" value="TDQ38551.1"/>
    <property type="molecule type" value="Genomic_DNA"/>
</dbReference>
<keyword evidence="3" id="KW-1185">Reference proteome</keyword>
<sequence>MNHSTELVFILDKSGSMHGLQQDTLGGYNGMLEKQRELDDECRITTVLFNHESSIVHDRANLRDVSPMTDEQYQPSGYTALLDTIGMAINRIGNVQKNSPPQQRAGKVMVVIITDGLENSSREFSLSHIRRMVERQQQRFGWEFIFLGANIDAIDVAASYGISAKNASTYVADSQGTGLNFEAINEAVQDFRRGRSDYHQRLDAVRRDQRMRG</sequence>
<reference evidence="2 3" key="1">
    <citation type="submission" date="2019-03" db="EMBL/GenBank/DDBJ databases">
        <title>Genomic Encyclopedia of Type Strains, Phase IV (KMG-IV): sequencing the most valuable type-strain genomes for metagenomic binning, comparative biology and taxonomic classification.</title>
        <authorList>
            <person name="Goeker M."/>
        </authorList>
    </citation>
    <scope>NUCLEOTIDE SEQUENCE [LARGE SCALE GENOMIC DNA]</scope>
    <source>
        <strain evidence="2 3">DSM 28679</strain>
    </source>
</reference>
<evidence type="ECO:0000313" key="2">
    <source>
        <dbReference type="EMBL" id="TDQ38551.1"/>
    </source>
</evidence>
<dbReference type="AlphaFoldDB" id="A0A4R6TYA4"/>
<dbReference type="OrthoDB" id="9790144at2"/>
<dbReference type="InterPro" id="IPR036465">
    <property type="entry name" value="vWFA_dom_sf"/>
</dbReference>
<dbReference type="PROSITE" id="PS50234">
    <property type="entry name" value="VWFA"/>
    <property type="match status" value="1"/>
</dbReference>
<name>A0A4R6TYA4_9GAMM</name>
<gene>
    <name evidence="2" type="ORF">DFQ45_104126</name>
</gene>
<dbReference type="Proteomes" id="UP000294575">
    <property type="component" value="Unassembled WGS sequence"/>
</dbReference>
<dbReference type="RefSeq" id="WP_101496262.1">
    <property type="nucleotide sequence ID" value="NZ_LNJZ01000005.1"/>
</dbReference>
<protein>
    <submittedName>
        <fullName evidence="2">von Willebrand factor type A domain-containing protein</fullName>
    </submittedName>
</protein>
<comment type="caution">
    <text evidence="2">The sequence shown here is derived from an EMBL/GenBank/DDBJ whole genome shotgun (WGS) entry which is preliminary data.</text>
</comment>
<evidence type="ECO:0000259" key="1">
    <source>
        <dbReference type="PROSITE" id="PS50234"/>
    </source>
</evidence>